<sequence length="508" mass="57154">MEMMENSKEDSVKIDDETGEQESYGEFRRKCILVAARLKEKVGKDDIVGLCTSNHKDRSIPYLATLFIGNRVVAFDRQLTTSETSECLKNVTPKIMFVSSNALSHIEESMKAAQVDFEIVVFGDEGTYDSFETYLEEDDSKVENFKPNKAGSFDSTALICFTSGFPDRPKAACLSHYGLLRQSLQLVEFQNILPVILNYCEISQIRTILVLFSSIFAGATRIIVEDFELARLWKLIEKYKIKSIYLNPHQCAEISTLPEPEEDVSSLFCIFTVGERIGKNIVNRLKDTLMGSLICQIYGHTELSGITALYKFKRPEDHVLSHFKPTSCGKPVDGILYKVIDINTGKILNHLATGELYVKSRMVLNGLLVNNKEQPLNKQEWMKTHDLVFYDAYRCFHFTGKINSLIKCNNKVIFPSKLEDILMNHPKVDTAVVLGIPHDGDGEQAIGLVKLNDKKGVSAKDLENLVNSSVSKDEQLKQGIKIIENVPYTSTGKINRAILLDKVLNGKI</sequence>
<dbReference type="Pfam" id="PF13193">
    <property type="entry name" value="AMP-binding_C"/>
    <property type="match status" value="1"/>
</dbReference>
<dbReference type="InterPro" id="IPR000873">
    <property type="entry name" value="AMP-dep_synth/lig_dom"/>
</dbReference>
<dbReference type="SUPFAM" id="SSF56801">
    <property type="entry name" value="Acetyl-CoA synthetase-like"/>
    <property type="match status" value="1"/>
</dbReference>
<dbReference type="Gene3D" id="3.30.300.30">
    <property type="match status" value="1"/>
</dbReference>
<organism evidence="7 8">
    <name type="scientific">Cryptolaemus montrouzieri</name>
    <dbReference type="NCBI Taxonomy" id="559131"/>
    <lineage>
        <taxon>Eukaryota</taxon>
        <taxon>Metazoa</taxon>
        <taxon>Ecdysozoa</taxon>
        <taxon>Arthropoda</taxon>
        <taxon>Hexapoda</taxon>
        <taxon>Insecta</taxon>
        <taxon>Pterygota</taxon>
        <taxon>Neoptera</taxon>
        <taxon>Endopterygota</taxon>
        <taxon>Coleoptera</taxon>
        <taxon>Polyphaga</taxon>
        <taxon>Cucujiformia</taxon>
        <taxon>Coccinelloidea</taxon>
        <taxon>Coccinellidae</taxon>
        <taxon>Scymninae</taxon>
        <taxon>Scymnini</taxon>
        <taxon>Cryptolaemus</taxon>
    </lineage>
</organism>
<dbReference type="EMBL" id="JABFTP020000083">
    <property type="protein sequence ID" value="KAL3275015.1"/>
    <property type="molecule type" value="Genomic_DNA"/>
</dbReference>
<dbReference type="AlphaFoldDB" id="A0ABD2N9G3"/>
<dbReference type="GO" id="GO:0005777">
    <property type="term" value="C:peroxisome"/>
    <property type="evidence" value="ECO:0007669"/>
    <property type="project" value="UniProtKB-SubCell"/>
</dbReference>
<evidence type="ECO:0000256" key="1">
    <source>
        <dbReference type="ARBA" id="ARBA00004275"/>
    </source>
</evidence>
<feature type="domain" description="AMP-dependent synthetase/ligase" evidence="5">
    <location>
        <begin position="10"/>
        <end position="367"/>
    </location>
</feature>
<dbReference type="InterPro" id="IPR045851">
    <property type="entry name" value="AMP-bd_C_sf"/>
</dbReference>
<dbReference type="PANTHER" id="PTHR24096:SF149">
    <property type="entry name" value="AMP-BINDING DOMAIN-CONTAINING PROTEIN-RELATED"/>
    <property type="match status" value="1"/>
</dbReference>
<proteinExistence type="inferred from homology"/>
<feature type="domain" description="AMP-binding enzyme C-terminal" evidence="6">
    <location>
        <begin position="417"/>
        <end position="493"/>
    </location>
</feature>
<dbReference type="Proteomes" id="UP001516400">
    <property type="component" value="Unassembled WGS sequence"/>
</dbReference>
<evidence type="ECO:0000259" key="6">
    <source>
        <dbReference type="Pfam" id="PF13193"/>
    </source>
</evidence>
<dbReference type="Gene3D" id="3.40.50.12780">
    <property type="entry name" value="N-terminal domain of ligase-like"/>
    <property type="match status" value="1"/>
</dbReference>
<evidence type="ECO:0000313" key="8">
    <source>
        <dbReference type="Proteomes" id="UP001516400"/>
    </source>
</evidence>
<reference evidence="7 8" key="1">
    <citation type="journal article" date="2021" name="BMC Biol.">
        <title>Horizontally acquired antibacterial genes associated with adaptive radiation of ladybird beetles.</title>
        <authorList>
            <person name="Li H.S."/>
            <person name="Tang X.F."/>
            <person name="Huang Y.H."/>
            <person name="Xu Z.Y."/>
            <person name="Chen M.L."/>
            <person name="Du X.Y."/>
            <person name="Qiu B.Y."/>
            <person name="Chen P.T."/>
            <person name="Zhang W."/>
            <person name="Slipinski A."/>
            <person name="Escalona H.E."/>
            <person name="Waterhouse R.M."/>
            <person name="Zwick A."/>
            <person name="Pang H."/>
        </authorList>
    </citation>
    <scope>NUCLEOTIDE SEQUENCE [LARGE SCALE GENOMIC DNA]</scope>
    <source>
        <strain evidence="7">SYSU2018</strain>
    </source>
</reference>
<comment type="caution">
    <text evidence="7">The sequence shown here is derived from an EMBL/GenBank/DDBJ whole genome shotgun (WGS) entry which is preliminary data.</text>
</comment>
<keyword evidence="3" id="KW-0436">Ligase</keyword>
<comment type="similarity">
    <text evidence="2">Belongs to the ATP-dependent AMP-binding enzyme family.</text>
</comment>
<dbReference type="PANTHER" id="PTHR24096">
    <property type="entry name" value="LONG-CHAIN-FATTY-ACID--COA LIGASE"/>
    <property type="match status" value="1"/>
</dbReference>
<evidence type="ECO:0000259" key="5">
    <source>
        <dbReference type="Pfam" id="PF00501"/>
    </source>
</evidence>
<dbReference type="InterPro" id="IPR025110">
    <property type="entry name" value="AMP-bd_C"/>
</dbReference>
<evidence type="ECO:0008006" key="9">
    <source>
        <dbReference type="Google" id="ProtNLM"/>
    </source>
</evidence>
<comment type="subcellular location">
    <subcellularLocation>
        <location evidence="1">Peroxisome</location>
    </subcellularLocation>
</comment>
<name>A0ABD2N9G3_9CUCU</name>
<evidence type="ECO:0000313" key="7">
    <source>
        <dbReference type="EMBL" id="KAL3275015.1"/>
    </source>
</evidence>
<dbReference type="GO" id="GO:0016874">
    <property type="term" value="F:ligase activity"/>
    <property type="evidence" value="ECO:0007669"/>
    <property type="project" value="UniProtKB-KW"/>
</dbReference>
<protein>
    <recommendedName>
        <fullName evidence="9">Luciferin 4-monooxygenase</fullName>
    </recommendedName>
</protein>
<keyword evidence="4" id="KW-0576">Peroxisome</keyword>
<dbReference type="InterPro" id="IPR042099">
    <property type="entry name" value="ANL_N_sf"/>
</dbReference>
<evidence type="ECO:0000256" key="2">
    <source>
        <dbReference type="ARBA" id="ARBA00006432"/>
    </source>
</evidence>
<gene>
    <name evidence="7" type="ORF">HHI36_019787</name>
</gene>
<dbReference type="Pfam" id="PF00501">
    <property type="entry name" value="AMP-binding"/>
    <property type="match status" value="1"/>
</dbReference>
<evidence type="ECO:0000256" key="4">
    <source>
        <dbReference type="ARBA" id="ARBA00023140"/>
    </source>
</evidence>
<keyword evidence="8" id="KW-1185">Reference proteome</keyword>
<evidence type="ECO:0000256" key="3">
    <source>
        <dbReference type="ARBA" id="ARBA00022598"/>
    </source>
</evidence>
<accession>A0ABD2N9G3</accession>